<name>A0A9P5PGS2_9AGAR</name>
<gene>
    <name evidence="2" type="ORF">BDP27DRAFT_1451545</name>
</gene>
<accession>A0A9P5PGS2</accession>
<organism evidence="2 3">
    <name type="scientific">Rhodocollybia butyracea</name>
    <dbReference type="NCBI Taxonomy" id="206335"/>
    <lineage>
        <taxon>Eukaryota</taxon>
        <taxon>Fungi</taxon>
        <taxon>Dikarya</taxon>
        <taxon>Basidiomycota</taxon>
        <taxon>Agaricomycotina</taxon>
        <taxon>Agaricomycetes</taxon>
        <taxon>Agaricomycetidae</taxon>
        <taxon>Agaricales</taxon>
        <taxon>Marasmiineae</taxon>
        <taxon>Omphalotaceae</taxon>
        <taxon>Rhodocollybia</taxon>
    </lineage>
</organism>
<comment type="caution">
    <text evidence="2">The sequence shown here is derived from an EMBL/GenBank/DDBJ whole genome shotgun (WGS) entry which is preliminary data.</text>
</comment>
<sequence length="456" mass="50078">MSITWARIPLCAHLRCARIAYPPLQALSPPTASAQVDLMTRKLQTQEFDVTILNEKFEPVLEGVLQGTRRRITPVITKQFDLPAGRHDNIHYNAEIIDGREEDSCTKPMVPFALQERGGTLCQHYPCFGWTEKTSSGIFASIYSARADSNDHQIVTWVRHDTLIPLEGFELHKEIEDLNTKFETIPRTSWLQQWDKVIKVKVEEWQKRKNEEERKKSAEQKNLDEPESQGKRSRGRPRKHPEGSTSKVNGQKTGGPPASPPSAEEPTTKKIRTKPPSTNRPILPKPGQNTGESSGAPPTQLARRPKQTRPKGHNLGVNNQRAGGPSAPPSSENQKELAERPKPQTRPNAGGPFAPPSSPKQNAIPGSPKPLADPVTPKNNHQPSRQSSVSPGSPLSAKQNGGKQANIGCAEPTIEVTTTGIPGSAIYLGSSPVNPNPKEDAHVEEAITPLPLLQKR</sequence>
<reference evidence="2" key="1">
    <citation type="submission" date="2020-11" db="EMBL/GenBank/DDBJ databases">
        <authorList>
            <consortium name="DOE Joint Genome Institute"/>
            <person name="Ahrendt S."/>
            <person name="Riley R."/>
            <person name="Andreopoulos W."/>
            <person name="Labutti K."/>
            <person name="Pangilinan J."/>
            <person name="Ruiz-Duenas F.J."/>
            <person name="Barrasa J.M."/>
            <person name="Sanchez-Garcia M."/>
            <person name="Camarero S."/>
            <person name="Miyauchi S."/>
            <person name="Serrano A."/>
            <person name="Linde D."/>
            <person name="Babiker R."/>
            <person name="Drula E."/>
            <person name="Ayuso-Fernandez I."/>
            <person name="Pacheco R."/>
            <person name="Padilla G."/>
            <person name="Ferreira P."/>
            <person name="Barriuso J."/>
            <person name="Kellner H."/>
            <person name="Castanera R."/>
            <person name="Alfaro M."/>
            <person name="Ramirez L."/>
            <person name="Pisabarro A.G."/>
            <person name="Kuo A."/>
            <person name="Tritt A."/>
            <person name="Lipzen A."/>
            <person name="He G."/>
            <person name="Yan M."/>
            <person name="Ng V."/>
            <person name="Cullen D."/>
            <person name="Martin F."/>
            <person name="Rosso M.-N."/>
            <person name="Henrissat B."/>
            <person name="Hibbett D."/>
            <person name="Martinez A.T."/>
            <person name="Grigoriev I.V."/>
        </authorList>
    </citation>
    <scope>NUCLEOTIDE SEQUENCE</scope>
    <source>
        <strain evidence="2">AH 40177</strain>
    </source>
</reference>
<evidence type="ECO:0000313" key="3">
    <source>
        <dbReference type="Proteomes" id="UP000772434"/>
    </source>
</evidence>
<proteinExistence type="predicted"/>
<feature type="compositionally biased region" description="Polar residues" evidence="1">
    <location>
        <begin position="377"/>
        <end position="403"/>
    </location>
</feature>
<dbReference type="EMBL" id="JADNRY010000159">
    <property type="protein sequence ID" value="KAF9062902.1"/>
    <property type="molecule type" value="Genomic_DNA"/>
</dbReference>
<dbReference type="AlphaFoldDB" id="A0A9P5PGS2"/>
<dbReference type="Proteomes" id="UP000772434">
    <property type="component" value="Unassembled WGS sequence"/>
</dbReference>
<protein>
    <submittedName>
        <fullName evidence="2">Uncharacterized protein</fullName>
    </submittedName>
</protein>
<evidence type="ECO:0000313" key="2">
    <source>
        <dbReference type="EMBL" id="KAF9062902.1"/>
    </source>
</evidence>
<feature type="region of interest" description="Disordered" evidence="1">
    <location>
        <begin position="207"/>
        <end position="411"/>
    </location>
</feature>
<evidence type="ECO:0000256" key="1">
    <source>
        <dbReference type="SAM" id="MobiDB-lite"/>
    </source>
</evidence>
<feature type="compositionally biased region" description="Basic residues" evidence="1">
    <location>
        <begin position="303"/>
        <end position="312"/>
    </location>
</feature>
<feature type="compositionally biased region" description="Basic and acidic residues" evidence="1">
    <location>
        <begin position="207"/>
        <end position="230"/>
    </location>
</feature>
<feature type="compositionally biased region" description="Basic and acidic residues" evidence="1">
    <location>
        <begin position="333"/>
        <end position="342"/>
    </location>
</feature>
<feature type="compositionally biased region" description="Polar residues" evidence="1">
    <location>
        <begin position="287"/>
        <end position="297"/>
    </location>
</feature>
<keyword evidence="3" id="KW-1185">Reference proteome</keyword>